<sequence length="210" mass="23143">MLSAIVPLISQGPFSKQTREPTHRGSPSLCTVLAARISTQPNNPDTHFSTMKAAAASKAGTIHTSTYVKNSARNHPCWVHSVLVMTYGERIMHSCTGGTSPFTCSFFLNGQIEKITFVITEMSEIAKPTYFHHKIHTFFLSTRAARAVRAATATRAATTARTTSLAWCTVLCTEAEYITKKNESGRCVNTSRKKILEVVILKLFLAHHKT</sequence>
<dbReference type="Proteomes" id="UP000249789">
    <property type="component" value="Unassembled WGS sequence"/>
</dbReference>
<dbReference type="RefSeq" id="XP_040800764.1">
    <property type="nucleotide sequence ID" value="XM_040939005.1"/>
</dbReference>
<accession>A0A8G1RPZ5</accession>
<protein>
    <submittedName>
        <fullName evidence="1">Uncharacterized protein</fullName>
    </submittedName>
</protein>
<reference evidence="1 2" key="1">
    <citation type="submission" date="2018-02" db="EMBL/GenBank/DDBJ databases">
        <title>The genomes of Aspergillus section Nigri reveals drivers in fungal speciation.</title>
        <authorList>
            <consortium name="DOE Joint Genome Institute"/>
            <person name="Vesth T.C."/>
            <person name="Nybo J."/>
            <person name="Theobald S."/>
            <person name="Brandl J."/>
            <person name="Frisvad J.C."/>
            <person name="Nielsen K.F."/>
            <person name="Lyhne E.K."/>
            <person name="Kogle M.E."/>
            <person name="Kuo A."/>
            <person name="Riley R."/>
            <person name="Clum A."/>
            <person name="Nolan M."/>
            <person name="Lipzen A."/>
            <person name="Salamov A."/>
            <person name="Henrissat B."/>
            <person name="Wiebenga A."/>
            <person name="De vries R.P."/>
            <person name="Grigoriev I.V."/>
            <person name="Mortensen U.H."/>
            <person name="Andersen M.R."/>
            <person name="Baker S.E."/>
        </authorList>
    </citation>
    <scope>NUCLEOTIDE SEQUENCE [LARGE SCALE GENOMIC DNA]</scope>
    <source>
        <strain evidence="1 2">CBS 313.89</strain>
    </source>
</reference>
<organism evidence="1 2">
    <name type="scientific">Aspergillus fijiensis CBS 313.89</name>
    <dbReference type="NCBI Taxonomy" id="1448319"/>
    <lineage>
        <taxon>Eukaryota</taxon>
        <taxon>Fungi</taxon>
        <taxon>Dikarya</taxon>
        <taxon>Ascomycota</taxon>
        <taxon>Pezizomycotina</taxon>
        <taxon>Eurotiomycetes</taxon>
        <taxon>Eurotiomycetidae</taxon>
        <taxon>Eurotiales</taxon>
        <taxon>Aspergillaceae</taxon>
        <taxon>Aspergillus</taxon>
    </lineage>
</organism>
<dbReference type="VEuPathDB" id="FungiDB:BO72DRAFT_120136"/>
<keyword evidence="2" id="KW-1185">Reference proteome</keyword>
<evidence type="ECO:0000313" key="2">
    <source>
        <dbReference type="Proteomes" id="UP000249789"/>
    </source>
</evidence>
<proteinExistence type="predicted"/>
<dbReference type="GeneID" id="63856338"/>
<gene>
    <name evidence="1" type="ORF">BO72DRAFT_120136</name>
</gene>
<evidence type="ECO:0000313" key="1">
    <source>
        <dbReference type="EMBL" id="RAK76754.1"/>
    </source>
</evidence>
<dbReference type="EMBL" id="KZ824646">
    <property type="protein sequence ID" value="RAK76754.1"/>
    <property type="molecule type" value="Genomic_DNA"/>
</dbReference>
<dbReference type="AlphaFoldDB" id="A0A8G1RPZ5"/>
<name>A0A8G1RPZ5_9EURO</name>